<proteinExistence type="predicted"/>
<protein>
    <submittedName>
        <fullName evidence="2">Uncharacterized protein</fullName>
    </submittedName>
</protein>
<evidence type="ECO:0000313" key="2">
    <source>
        <dbReference type="EMBL" id="EJK53914.1"/>
    </source>
</evidence>
<organism evidence="2 3">
    <name type="scientific">Thalassiosira oceanica</name>
    <name type="common">Marine diatom</name>
    <dbReference type="NCBI Taxonomy" id="159749"/>
    <lineage>
        <taxon>Eukaryota</taxon>
        <taxon>Sar</taxon>
        <taxon>Stramenopiles</taxon>
        <taxon>Ochrophyta</taxon>
        <taxon>Bacillariophyta</taxon>
        <taxon>Coscinodiscophyceae</taxon>
        <taxon>Thalassiosirophycidae</taxon>
        <taxon>Thalassiosirales</taxon>
        <taxon>Thalassiosiraceae</taxon>
        <taxon>Thalassiosira</taxon>
    </lineage>
</organism>
<keyword evidence="3" id="KW-1185">Reference proteome</keyword>
<feature type="region of interest" description="Disordered" evidence="1">
    <location>
        <begin position="105"/>
        <end position="152"/>
    </location>
</feature>
<evidence type="ECO:0000313" key="3">
    <source>
        <dbReference type="Proteomes" id="UP000266841"/>
    </source>
</evidence>
<feature type="region of interest" description="Disordered" evidence="1">
    <location>
        <begin position="27"/>
        <end position="68"/>
    </location>
</feature>
<name>K0RNR3_THAOC</name>
<feature type="compositionally biased region" description="Low complexity" evidence="1">
    <location>
        <begin position="141"/>
        <end position="152"/>
    </location>
</feature>
<dbReference type="Proteomes" id="UP000266841">
    <property type="component" value="Unassembled WGS sequence"/>
</dbReference>
<dbReference type="AlphaFoldDB" id="K0RNR3"/>
<reference evidence="2 3" key="1">
    <citation type="journal article" date="2012" name="Genome Biol.">
        <title>Genome and low-iron response of an oceanic diatom adapted to chronic iron limitation.</title>
        <authorList>
            <person name="Lommer M."/>
            <person name="Specht M."/>
            <person name="Roy A.S."/>
            <person name="Kraemer L."/>
            <person name="Andreson R."/>
            <person name="Gutowska M.A."/>
            <person name="Wolf J."/>
            <person name="Bergner S.V."/>
            <person name="Schilhabel M.B."/>
            <person name="Klostermeier U.C."/>
            <person name="Beiko R.G."/>
            <person name="Rosenstiel P."/>
            <person name="Hippler M."/>
            <person name="Laroche J."/>
        </authorList>
    </citation>
    <scope>NUCLEOTIDE SEQUENCE [LARGE SCALE GENOMIC DNA]</scope>
    <source>
        <strain evidence="2 3">CCMP1005</strain>
    </source>
</reference>
<sequence>MRALRVASVHPTRNATCRLVHLLGRGSRRDKEVEAQEQASRARSRLPLSGKEAVQGPSRGRGGSVSAHPSISGAEIVLFHVTTTRSRDPIGIQADLTPRTLRDAAEEFRSGEKESRPNTSATPRGGEGHGDEKQEKGERQAMAAAAAPAGGRTLALAVRPRRALPRHALRVLGGGARDADAPGGRPVGRGEEWDRE</sequence>
<dbReference type="EMBL" id="AGNL01036746">
    <property type="protein sequence ID" value="EJK53914.1"/>
    <property type="molecule type" value="Genomic_DNA"/>
</dbReference>
<evidence type="ECO:0000256" key="1">
    <source>
        <dbReference type="SAM" id="MobiDB-lite"/>
    </source>
</evidence>
<accession>K0RNR3</accession>
<gene>
    <name evidence="2" type="ORF">THAOC_26557</name>
</gene>
<feature type="compositionally biased region" description="Basic and acidic residues" evidence="1">
    <location>
        <begin position="126"/>
        <end position="139"/>
    </location>
</feature>
<feature type="region of interest" description="Disordered" evidence="1">
    <location>
        <begin position="169"/>
        <end position="196"/>
    </location>
</feature>
<comment type="caution">
    <text evidence="2">The sequence shown here is derived from an EMBL/GenBank/DDBJ whole genome shotgun (WGS) entry which is preliminary data.</text>
</comment>
<feature type="compositionally biased region" description="Basic and acidic residues" evidence="1">
    <location>
        <begin position="105"/>
        <end position="116"/>
    </location>
</feature>